<proteinExistence type="inferred from homology"/>
<name>A0A6A3CL08_HIBSY</name>
<protein>
    <submittedName>
        <fullName evidence="11">Protein argonaute 4-like</fullName>
    </submittedName>
</protein>
<dbReference type="SUPFAM" id="SSF49503">
    <property type="entry name" value="Cupredoxins"/>
    <property type="match status" value="1"/>
</dbReference>
<keyword evidence="3" id="KW-0732">Signal</keyword>
<dbReference type="Gene3D" id="2.60.40.420">
    <property type="entry name" value="Cupredoxins - blue copper proteins"/>
    <property type="match status" value="1"/>
</dbReference>
<comment type="similarity">
    <text evidence="8">Belongs to the early nodulin-like (ENODL) family.</text>
</comment>
<dbReference type="Proteomes" id="UP000436088">
    <property type="component" value="Unassembled WGS sequence"/>
</dbReference>
<comment type="function">
    <text evidence="9">May act as a carbohydrate transporter.</text>
</comment>
<evidence type="ECO:0000256" key="7">
    <source>
        <dbReference type="ARBA" id="ARBA00023180"/>
    </source>
</evidence>
<dbReference type="Gene3D" id="3.40.640.10">
    <property type="entry name" value="Type I PLP-dependent aspartate aminotransferase-like (Major domain)"/>
    <property type="match status" value="1"/>
</dbReference>
<dbReference type="PANTHER" id="PTHR33021:SF262">
    <property type="entry name" value="EARLY NODULIN-LIKE PROTEIN 20"/>
    <property type="match status" value="1"/>
</dbReference>
<gene>
    <name evidence="11" type="ORF">F3Y22_tig00003715pilonHSYRG00338</name>
</gene>
<dbReference type="InterPro" id="IPR039391">
    <property type="entry name" value="Phytocyanin-like"/>
</dbReference>
<dbReference type="GO" id="GO:0005886">
    <property type="term" value="C:plasma membrane"/>
    <property type="evidence" value="ECO:0007669"/>
    <property type="project" value="TreeGrafter"/>
</dbReference>
<keyword evidence="7" id="KW-0325">Glycoprotein</keyword>
<comment type="similarity">
    <text evidence="1">Belongs to the tubulin family.</text>
</comment>
<dbReference type="InterPro" id="IPR008972">
    <property type="entry name" value="Cupredoxin"/>
</dbReference>
<evidence type="ECO:0000256" key="5">
    <source>
        <dbReference type="ARBA" id="ARBA00023134"/>
    </source>
</evidence>
<keyword evidence="12" id="KW-1185">Reference proteome</keyword>
<dbReference type="GO" id="GO:0007017">
    <property type="term" value="P:microtubule-based process"/>
    <property type="evidence" value="ECO:0007669"/>
    <property type="project" value="InterPro"/>
</dbReference>
<dbReference type="EMBL" id="VEPZ02000229">
    <property type="protein sequence ID" value="KAE8729506.1"/>
    <property type="molecule type" value="Genomic_DNA"/>
</dbReference>
<evidence type="ECO:0000256" key="4">
    <source>
        <dbReference type="ARBA" id="ARBA00022741"/>
    </source>
</evidence>
<dbReference type="Pfam" id="PF02298">
    <property type="entry name" value="Cu_bind_like"/>
    <property type="match status" value="1"/>
</dbReference>
<evidence type="ECO:0000256" key="1">
    <source>
        <dbReference type="ARBA" id="ARBA00009636"/>
    </source>
</evidence>
<dbReference type="PROSITE" id="PS00227">
    <property type="entry name" value="TUBULIN"/>
    <property type="match status" value="1"/>
</dbReference>
<dbReference type="InterPro" id="IPR015424">
    <property type="entry name" value="PyrdxlP-dep_Trfase"/>
</dbReference>
<dbReference type="GO" id="GO:0009055">
    <property type="term" value="F:electron transfer activity"/>
    <property type="evidence" value="ECO:0007669"/>
    <property type="project" value="InterPro"/>
</dbReference>
<organism evidence="11 12">
    <name type="scientific">Hibiscus syriacus</name>
    <name type="common">Rose of Sharon</name>
    <dbReference type="NCBI Taxonomy" id="106335"/>
    <lineage>
        <taxon>Eukaryota</taxon>
        <taxon>Viridiplantae</taxon>
        <taxon>Streptophyta</taxon>
        <taxon>Embryophyta</taxon>
        <taxon>Tracheophyta</taxon>
        <taxon>Spermatophyta</taxon>
        <taxon>Magnoliopsida</taxon>
        <taxon>eudicotyledons</taxon>
        <taxon>Gunneridae</taxon>
        <taxon>Pentapetalae</taxon>
        <taxon>rosids</taxon>
        <taxon>malvids</taxon>
        <taxon>Malvales</taxon>
        <taxon>Malvaceae</taxon>
        <taxon>Malvoideae</taxon>
        <taxon>Hibiscus</taxon>
    </lineage>
</organism>
<dbReference type="Gene3D" id="3.40.50.1440">
    <property type="entry name" value="Tubulin/FtsZ, GTPase domain"/>
    <property type="match status" value="1"/>
</dbReference>
<dbReference type="InterPro" id="IPR015421">
    <property type="entry name" value="PyrdxlP-dep_Trfase_major"/>
</dbReference>
<evidence type="ECO:0000313" key="12">
    <source>
        <dbReference type="Proteomes" id="UP000436088"/>
    </source>
</evidence>
<keyword evidence="4" id="KW-0547">Nucleotide-binding</keyword>
<dbReference type="GO" id="GO:0005874">
    <property type="term" value="C:microtubule"/>
    <property type="evidence" value="ECO:0007669"/>
    <property type="project" value="UniProtKB-KW"/>
</dbReference>
<dbReference type="SUPFAM" id="SSF53383">
    <property type="entry name" value="PLP-dependent transferases"/>
    <property type="match status" value="1"/>
</dbReference>
<sequence>MPFSISCSSTIQPSLQSQSQERVFNFAAGPATLPENVLLKAHAELFNWRGSGTSVIEMSHRGKDFRGRSMCASRHIRRLRRFVPPRWGDNPVRFCPFESVSLMTPLIILLLEYKGDTNTNKKAGRKRRKDSPFTCTHGLQGFMVFNAVGGGTGSGLGSLLERPSVDYWKNLKLGLSLQELLQKYHQLQLSVKLLEELLNKMKGFLIKSTCLVLLMVTVEKTESREPVLHRVGGGRFSWKPNVNFTDWAIHEQFFVGDWLYFGFNKQLYSVLQVNQTSYDNCIEQDSIKNITKGGRDVFNLTEAKPYYFISGGGHCSMGGMKVALIVQDYISVPSPLTNASFPITVSSASEFPEKLYHFVLAAVFLACVML</sequence>
<dbReference type="PROSITE" id="PS51485">
    <property type="entry name" value="PHYTOCYANIN"/>
    <property type="match status" value="1"/>
</dbReference>
<dbReference type="AlphaFoldDB" id="A0A6A3CL08"/>
<dbReference type="InterPro" id="IPR017975">
    <property type="entry name" value="Tubulin_CS"/>
</dbReference>
<dbReference type="SUPFAM" id="SSF52490">
    <property type="entry name" value="Tubulin nucleotide-binding domain-like"/>
    <property type="match status" value="1"/>
</dbReference>
<keyword evidence="5" id="KW-0342">GTP-binding</keyword>
<evidence type="ECO:0000313" key="11">
    <source>
        <dbReference type="EMBL" id="KAE8729506.1"/>
    </source>
</evidence>
<reference evidence="11" key="1">
    <citation type="submission" date="2019-09" db="EMBL/GenBank/DDBJ databases">
        <title>Draft genome information of white flower Hibiscus syriacus.</title>
        <authorList>
            <person name="Kim Y.-M."/>
        </authorList>
    </citation>
    <scope>NUCLEOTIDE SEQUENCE [LARGE SCALE GENOMIC DNA]</scope>
    <source>
        <strain evidence="11">YM2019G1</strain>
    </source>
</reference>
<evidence type="ECO:0000256" key="3">
    <source>
        <dbReference type="ARBA" id="ARBA00022729"/>
    </source>
</evidence>
<evidence type="ECO:0000256" key="6">
    <source>
        <dbReference type="ARBA" id="ARBA00023157"/>
    </source>
</evidence>
<dbReference type="InterPro" id="IPR036525">
    <property type="entry name" value="Tubulin/FtsZ_GTPase_sf"/>
</dbReference>
<dbReference type="FunFam" id="2.60.40.420:FF:000018">
    <property type="entry name" value="Lamin-like protein"/>
    <property type="match status" value="1"/>
</dbReference>
<comment type="caution">
    <text evidence="11">The sequence shown here is derived from an EMBL/GenBank/DDBJ whole genome shotgun (WGS) entry which is preliminary data.</text>
</comment>
<evidence type="ECO:0000256" key="8">
    <source>
        <dbReference type="ARBA" id="ARBA00035011"/>
    </source>
</evidence>
<dbReference type="PANTHER" id="PTHR33021">
    <property type="entry name" value="BLUE COPPER PROTEIN"/>
    <property type="match status" value="1"/>
</dbReference>
<keyword evidence="6" id="KW-1015">Disulfide bond</keyword>
<accession>A0A6A3CL08</accession>
<feature type="domain" description="Phytocyanin" evidence="10">
    <location>
        <begin position="227"/>
        <end position="328"/>
    </location>
</feature>
<evidence type="ECO:0000256" key="9">
    <source>
        <dbReference type="ARBA" id="ARBA00037626"/>
    </source>
</evidence>
<dbReference type="PRINTS" id="PR01161">
    <property type="entry name" value="TUBULIN"/>
</dbReference>
<dbReference type="GO" id="GO:0005525">
    <property type="term" value="F:GTP binding"/>
    <property type="evidence" value="ECO:0007669"/>
    <property type="project" value="UniProtKB-KW"/>
</dbReference>
<evidence type="ECO:0000256" key="2">
    <source>
        <dbReference type="ARBA" id="ARBA00022701"/>
    </source>
</evidence>
<evidence type="ECO:0000259" key="10">
    <source>
        <dbReference type="PROSITE" id="PS51485"/>
    </source>
</evidence>
<dbReference type="InterPro" id="IPR003245">
    <property type="entry name" value="Phytocyanin_dom"/>
</dbReference>
<keyword evidence="2" id="KW-0493">Microtubule</keyword>
<dbReference type="InterPro" id="IPR000217">
    <property type="entry name" value="Tubulin"/>
</dbReference>